<evidence type="ECO:0000259" key="10">
    <source>
        <dbReference type="PROSITE" id="PS52039"/>
    </source>
</evidence>
<dbReference type="Gene3D" id="1.10.460.10">
    <property type="entry name" value="Topoisomerase I, domain 2"/>
    <property type="match status" value="1"/>
</dbReference>
<evidence type="ECO:0000256" key="2">
    <source>
        <dbReference type="ARBA" id="ARBA00009446"/>
    </source>
</evidence>
<dbReference type="STRING" id="6248.A0A0K0EC11"/>
<dbReference type="AlphaFoldDB" id="A0A0K0EC11"/>
<evidence type="ECO:0000256" key="7">
    <source>
        <dbReference type="RuleBase" id="RU362092"/>
    </source>
</evidence>
<evidence type="ECO:0000256" key="6">
    <source>
        <dbReference type="ARBA" id="ARBA00023235"/>
    </source>
</evidence>
<dbReference type="Proteomes" id="UP000035681">
    <property type="component" value="Unplaced"/>
</dbReference>
<dbReference type="GO" id="GO:0006265">
    <property type="term" value="P:DNA topological change"/>
    <property type="evidence" value="ECO:0007669"/>
    <property type="project" value="InterPro"/>
</dbReference>
<feature type="region of interest" description="Disordered" evidence="8">
    <location>
        <begin position="375"/>
        <end position="398"/>
    </location>
</feature>
<dbReference type="InterPro" id="IPR013826">
    <property type="entry name" value="Topo_IA_cen_sub3"/>
</dbReference>
<dbReference type="GO" id="GO:0003677">
    <property type="term" value="F:DNA binding"/>
    <property type="evidence" value="ECO:0007669"/>
    <property type="project" value="UniProtKB-KW"/>
</dbReference>
<dbReference type="InterPro" id="IPR003602">
    <property type="entry name" value="Topo_IA_DNA-bd_dom"/>
</dbReference>
<reference evidence="12" key="1">
    <citation type="submission" date="2015-08" db="UniProtKB">
        <authorList>
            <consortium name="WormBaseParasite"/>
        </authorList>
    </citation>
    <scope>IDENTIFICATION</scope>
</reference>
<dbReference type="InterPro" id="IPR013497">
    <property type="entry name" value="Topo_IA_cen"/>
</dbReference>
<dbReference type="PANTHER" id="PTHR11390">
    <property type="entry name" value="PROKARYOTIC DNA TOPOISOMERASE"/>
    <property type="match status" value="1"/>
</dbReference>
<evidence type="ECO:0000259" key="9">
    <source>
        <dbReference type="PROSITE" id="PS50880"/>
    </source>
</evidence>
<evidence type="ECO:0000313" key="12">
    <source>
        <dbReference type="WBParaSite" id="SSTP_0000702500.1"/>
    </source>
</evidence>
<dbReference type="Pfam" id="PF01751">
    <property type="entry name" value="Toprim"/>
    <property type="match status" value="1"/>
</dbReference>
<evidence type="ECO:0000256" key="4">
    <source>
        <dbReference type="ARBA" id="ARBA00023029"/>
    </source>
</evidence>
<dbReference type="SUPFAM" id="SSF56712">
    <property type="entry name" value="Prokaryotic type I DNA topoisomerase"/>
    <property type="match status" value="1"/>
</dbReference>
<dbReference type="CDD" id="cd00186">
    <property type="entry name" value="TOP1Ac"/>
    <property type="match status" value="1"/>
</dbReference>
<comment type="catalytic activity">
    <reaction evidence="1 7">
        <text>ATP-independent breakage of single-stranded DNA, followed by passage and rejoining.</text>
        <dbReference type="EC" id="5.6.2.1"/>
    </reaction>
</comment>
<dbReference type="Gene3D" id="1.10.290.10">
    <property type="entry name" value="Topoisomerase I, domain 4"/>
    <property type="match status" value="1"/>
</dbReference>
<dbReference type="InterPro" id="IPR023405">
    <property type="entry name" value="Topo_IA_core_domain"/>
</dbReference>
<dbReference type="PROSITE" id="PS50880">
    <property type="entry name" value="TOPRIM"/>
    <property type="match status" value="1"/>
</dbReference>
<name>A0A0K0EC11_STRER</name>
<dbReference type="GO" id="GO:0003917">
    <property type="term" value="F:DNA topoisomerase type I (single strand cut, ATP-independent) activity"/>
    <property type="evidence" value="ECO:0007669"/>
    <property type="project" value="UniProtKB-EC"/>
</dbReference>
<dbReference type="PRINTS" id="PR00417">
    <property type="entry name" value="PRTPISMRASEI"/>
</dbReference>
<dbReference type="Pfam" id="PF23546">
    <property type="entry name" value="Zn_ribbon_TOP3B"/>
    <property type="match status" value="1"/>
</dbReference>
<dbReference type="PROSITE" id="PS00396">
    <property type="entry name" value="TOPO_IA_1"/>
    <property type="match status" value="1"/>
</dbReference>
<dbReference type="FunFam" id="3.40.50.140:FF:000002">
    <property type="entry name" value="DNA topoisomerase"/>
    <property type="match status" value="1"/>
</dbReference>
<dbReference type="Pfam" id="PF01131">
    <property type="entry name" value="Topoisom_bac"/>
    <property type="match status" value="1"/>
</dbReference>
<dbReference type="InterPro" id="IPR013825">
    <property type="entry name" value="Topo_IA_cen_sub2"/>
</dbReference>
<accession>A0A0K0EC11</accession>
<evidence type="ECO:0000313" key="11">
    <source>
        <dbReference type="Proteomes" id="UP000035681"/>
    </source>
</evidence>
<evidence type="ECO:0000256" key="1">
    <source>
        <dbReference type="ARBA" id="ARBA00000213"/>
    </source>
</evidence>
<dbReference type="InterPro" id="IPR003601">
    <property type="entry name" value="Topo_IA_2"/>
</dbReference>
<comment type="similarity">
    <text evidence="2 7">Belongs to the type IA topoisomerase family.</text>
</comment>
<evidence type="ECO:0000256" key="8">
    <source>
        <dbReference type="SAM" id="MobiDB-lite"/>
    </source>
</evidence>
<dbReference type="GO" id="GO:0006310">
    <property type="term" value="P:DNA recombination"/>
    <property type="evidence" value="ECO:0007669"/>
    <property type="project" value="TreeGrafter"/>
</dbReference>
<dbReference type="SMART" id="SM00436">
    <property type="entry name" value="TOP1Bc"/>
    <property type="match status" value="1"/>
</dbReference>
<feature type="compositionally biased region" description="Gly residues" evidence="8">
    <location>
        <begin position="843"/>
        <end position="858"/>
    </location>
</feature>
<dbReference type="Gene3D" id="3.40.50.140">
    <property type="match status" value="1"/>
</dbReference>
<proteinExistence type="inferred from homology"/>
<comment type="function">
    <text evidence="7">Introduces a single-strand break via transesterification at a target site in duplex DNA. Releases the supercoiling and torsional tension of DNA introduced during the DNA replication and transcription by transiently cleaving and rejoining one strand of the DNA duplex. The scissile phosphodiester is attacked by the catalytic tyrosine of the enzyme, resulting in the formation of a DNA-(5'-phosphotyrosyl)-enzyme intermediate and the expulsion of a 3'-OH DNA strand.</text>
</comment>
<dbReference type="WBParaSite" id="SSTP_0000702500.1">
    <property type="protein sequence ID" value="SSTP_0000702500.1"/>
    <property type="gene ID" value="SSTP_0000702500"/>
</dbReference>
<dbReference type="InterPro" id="IPR000380">
    <property type="entry name" value="Topo_IA"/>
</dbReference>
<dbReference type="Gene3D" id="2.70.20.10">
    <property type="entry name" value="Topoisomerase I, domain 3"/>
    <property type="match status" value="1"/>
</dbReference>
<dbReference type="FunFam" id="1.10.290.10:FF:000001">
    <property type="entry name" value="DNA topoisomerase"/>
    <property type="match status" value="1"/>
</dbReference>
<dbReference type="InterPro" id="IPR013824">
    <property type="entry name" value="Topo_IA_cen_sub1"/>
</dbReference>
<dbReference type="PANTHER" id="PTHR11390:SF20">
    <property type="entry name" value="DNA TOPOISOMERASE 3-BETA-1"/>
    <property type="match status" value="1"/>
</dbReference>
<feature type="domain" description="Topo IA-type catalytic" evidence="10">
    <location>
        <begin position="171"/>
        <end position="593"/>
    </location>
</feature>
<evidence type="ECO:0000256" key="5">
    <source>
        <dbReference type="ARBA" id="ARBA00023125"/>
    </source>
</evidence>
<feature type="domain" description="Toprim" evidence="9">
    <location>
        <begin position="3"/>
        <end position="148"/>
    </location>
</feature>
<dbReference type="SMART" id="SM00437">
    <property type="entry name" value="TOP1Ac"/>
    <property type="match status" value="1"/>
</dbReference>
<keyword evidence="6 7" id="KW-0413">Isomerase</keyword>
<dbReference type="EC" id="5.6.2.1" evidence="3 7"/>
<evidence type="ECO:0000256" key="3">
    <source>
        <dbReference type="ARBA" id="ARBA00012891"/>
    </source>
</evidence>
<dbReference type="InterPro" id="IPR034144">
    <property type="entry name" value="TOPRIM_TopoIII"/>
</dbReference>
<dbReference type="InterPro" id="IPR023406">
    <property type="entry name" value="Topo_IA_AS"/>
</dbReference>
<dbReference type="PROSITE" id="PS52039">
    <property type="entry name" value="TOPO_IA_2"/>
    <property type="match status" value="1"/>
</dbReference>
<keyword evidence="5 7" id="KW-0238">DNA-binding</keyword>
<dbReference type="InterPro" id="IPR056452">
    <property type="entry name" value="Zn_ribbon_TOP3B"/>
</dbReference>
<dbReference type="GO" id="GO:0006281">
    <property type="term" value="P:DNA repair"/>
    <property type="evidence" value="ECO:0007669"/>
    <property type="project" value="TreeGrafter"/>
</dbReference>
<dbReference type="GO" id="GO:0005634">
    <property type="term" value="C:nucleus"/>
    <property type="evidence" value="ECO:0007669"/>
    <property type="project" value="TreeGrafter"/>
</dbReference>
<protein>
    <recommendedName>
        <fullName evidence="3 7">DNA topoisomerase</fullName>
        <ecNumber evidence="3 7">5.6.2.1</ecNumber>
    </recommendedName>
</protein>
<keyword evidence="4 7" id="KW-0799">Topoisomerase</keyword>
<dbReference type="WBParaSite" id="TCONS_00012921.p1">
    <property type="protein sequence ID" value="TCONS_00012921.p1"/>
    <property type="gene ID" value="XLOC_008677"/>
</dbReference>
<dbReference type="CDD" id="cd03362">
    <property type="entry name" value="TOPRIM_TopoIA_TopoIII"/>
    <property type="match status" value="1"/>
</dbReference>
<feature type="compositionally biased region" description="Basic and acidic residues" evidence="8">
    <location>
        <begin position="375"/>
        <end position="387"/>
    </location>
</feature>
<dbReference type="InterPro" id="IPR006171">
    <property type="entry name" value="TOPRIM_dom"/>
</dbReference>
<dbReference type="SMART" id="SM00493">
    <property type="entry name" value="TOPRIM"/>
    <property type="match status" value="1"/>
</dbReference>
<keyword evidence="11" id="KW-1185">Reference proteome</keyword>
<organism evidence="12">
    <name type="scientific">Strongyloides stercoralis</name>
    <name type="common">Threadworm</name>
    <dbReference type="NCBI Taxonomy" id="6248"/>
    <lineage>
        <taxon>Eukaryota</taxon>
        <taxon>Metazoa</taxon>
        <taxon>Ecdysozoa</taxon>
        <taxon>Nematoda</taxon>
        <taxon>Chromadorea</taxon>
        <taxon>Rhabditida</taxon>
        <taxon>Tylenchina</taxon>
        <taxon>Panagrolaimomorpha</taxon>
        <taxon>Strongyloidoidea</taxon>
        <taxon>Strongyloididae</taxon>
        <taxon>Strongyloides</taxon>
    </lineage>
</organism>
<sequence length="875" mass="99008">MVNVLMVAEKPLLAETISGILSNGKCTKRKGFNGVCPIFEYNGNFMGQKARFKFTSTCGHVMGIDFHMKLNNWDTTDPIELFKGKIVKKEANPKMKMNAFLASEAKNCNFLVLWLDCDKEGENICFEVIDAVSGSLKANKSNIMENVYRARFSALTDKDIKFAMNNLVKPNLNESLSVDARQELDLRIGCAFTRFQTMYFNNKYGNLNSACISFGPCQTPTLGFCVKRMDEIISFKPVPYWQIQCSLKDSSGEEIKVQWLKENIYEKEVINFYFNKIKKETTANCNEITFVNGIKEPPKALNTVELLRIASKNFGIGPQDAMSIAEYLYTHGYISYPRTETTQYPSKFDFKSILINLTTNNGTGKYAQQVIDEGIKRPKRGEDKGDHPPITPMKGDNGKLSGNQGKLYEYISQHFIASLMKPCKYKTTTLKFNIGEELFSYTTKCVEDPGYTSIMTWQSIDEGRLSNNIKKGSVLDIKTLNIVEKKTTPPGYLTESELITQMEKYGIGTDASIPVHIANIVQRNYVTVESGRKLVPTKLGVSLVHGYWRIDHELVLPSMRSDVEKQLNLIAKGKADYQIVKEHVLNMFKVKFIYFVENIIGMDELFEDSFTTLDSCGKPFSRCGRCLRFMKLVDSKPQRLHCSVCNESYNIPASKTGQIKQYNGDKRCPIDQFEILYWSENVGQTIKSYPFCPNCFNNPPFEDMNKKSGCNKCSHTSCEFSSINSSLTKCLDVDCKGILYFDKLTKPKYKINCNICAITIELFKGASNLKINEKKCLNCESNTITIEYKEPSPLPEGELKFNGCLFCSTKIYNNDKLVRVKDYKKSIEDAKKTQYSRGNYSRGRGGSNGRGGRGGRGGKNPVNKSSKNFNNKRGK</sequence>
<feature type="region of interest" description="Disordered" evidence="8">
    <location>
        <begin position="831"/>
        <end position="875"/>
    </location>
</feature>